<evidence type="ECO:0000256" key="3">
    <source>
        <dbReference type="ARBA" id="ARBA00022723"/>
    </source>
</evidence>
<evidence type="ECO:0000256" key="4">
    <source>
        <dbReference type="ARBA" id="ARBA00022737"/>
    </source>
</evidence>
<dbReference type="PROSITE" id="PS51379">
    <property type="entry name" value="4FE4S_FER_2"/>
    <property type="match status" value="6"/>
</dbReference>
<evidence type="ECO:0000313" key="10">
    <source>
        <dbReference type="Proteomes" id="UP000001106"/>
    </source>
</evidence>
<dbReference type="EMBL" id="CP000743">
    <property type="protein sequence ID" value="ABR56891.1"/>
    <property type="molecule type" value="Genomic_DNA"/>
</dbReference>
<dbReference type="GO" id="GO:0046872">
    <property type="term" value="F:metal ion binding"/>
    <property type="evidence" value="ECO:0007669"/>
    <property type="project" value="UniProtKB-KW"/>
</dbReference>
<keyword evidence="5" id="KW-0249">Electron transport</keyword>
<protein>
    <submittedName>
        <fullName evidence="9">4Fe-4S ferredoxin iron-sulfur binding domain protein</fullName>
    </submittedName>
</protein>
<keyword evidence="3" id="KW-0479">Metal-binding</keyword>
<keyword evidence="2" id="KW-0004">4Fe-4S</keyword>
<keyword evidence="7" id="KW-0411">Iron-sulfur</keyword>
<dbReference type="HOGENOM" id="CLU_1521877_0_0_2"/>
<dbReference type="Pfam" id="PF00037">
    <property type="entry name" value="Fer4"/>
    <property type="match status" value="2"/>
</dbReference>
<feature type="domain" description="4Fe-4S ferredoxin-type" evidence="8">
    <location>
        <begin position="166"/>
        <end position="188"/>
    </location>
</feature>
<keyword evidence="4" id="KW-0677">Repeat</keyword>
<evidence type="ECO:0000256" key="7">
    <source>
        <dbReference type="ARBA" id="ARBA00023014"/>
    </source>
</evidence>
<feature type="domain" description="4Fe-4S ferredoxin-type" evidence="8">
    <location>
        <begin position="132"/>
        <end position="162"/>
    </location>
</feature>
<dbReference type="PANTHER" id="PTHR43687:SF6">
    <property type="entry name" value="L-ASPARTATE SEMIALDEHYDE SULFURTRANSFERASE IRON-SULFUR SUBUNIT"/>
    <property type="match status" value="1"/>
</dbReference>
<dbReference type="SUPFAM" id="SSF54862">
    <property type="entry name" value="4Fe-4S ferredoxins"/>
    <property type="match status" value="2"/>
</dbReference>
<sequence>MLKNIFKNIFSKKHTITNGKTENPVLLNCIGCGMCVKSCPTNAIQIFKQRNTICTYCSACIEVCPNNAIYLNRHTIDAKKCTQCGYCNLVCTIPIIQQEIPIPETPVIKKGCNKCGLCISKCPNKAIYVKNNKIKINANKCKNCLSCIEFCPLNEIISPNDYIKNCIIKVDVDSCIFCKECEYICPMK</sequence>
<evidence type="ECO:0000259" key="8">
    <source>
        <dbReference type="PROSITE" id="PS51379"/>
    </source>
</evidence>
<dbReference type="KEGG" id="mae:Maeo_1315"/>
<proteinExistence type="predicted"/>
<reference evidence="9" key="1">
    <citation type="submission" date="2007-06" db="EMBL/GenBank/DDBJ databases">
        <title>Complete sequence of Methanococcus aeolicus Nankai-3.</title>
        <authorList>
            <consortium name="US DOE Joint Genome Institute"/>
            <person name="Copeland A."/>
            <person name="Lucas S."/>
            <person name="Lapidus A."/>
            <person name="Barry K."/>
            <person name="Glavina del Rio T."/>
            <person name="Dalin E."/>
            <person name="Tice H."/>
            <person name="Pitluck S."/>
            <person name="Chain P."/>
            <person name="Malfatti S."/>
            <person name="Shin M."/>
            <person name="Vergez L."/>
            <person name="Schmutz J."/>
            <person name="Larimer F."/>
            <person name="Land M."/>
            <person name="Hauser L."/>
            <person name="Kyrpides N."/>
            <person name="Lykidis A."/>
            <person name="Sieprawska-Lupa M."/>
            <person name="Whitman W.B."/>
            <person name="Richardson P."/>
        </authorList>
    </citation>
    <scope>NUCLEOTIDE SEQUENCE [LARGE SCALE GENOMIC DNA]</scope>
    <source>
        <strain evidence="9">Nankai-3</strain>
    </source>
</reference>
<evidence type="ECO:0000256" key="1">
    <source>
        <dbReference type="ARBA" id="ARBA00022448"/>
    </source>
</evidence>
<evidence type="ECO:0000256" key="5">
    <source>
        <dbReference type="ARBA" id="ARBA00022982"/>
    </source>
</evidence>
<gene>
    <name evidence="9" type="ordered locus">Maeo_1315</name>
</gene>
<name>A6UWL9_META3</name>
<dbReference type="PROSITE" id="PS00198">
    <property type="entry name" value="4FE4S_FER_1"/>
    <property type="match status" value="4"/>
</dbReference>
<dbReference type="eggNOG" id="arCOG02184">
    <property type="taxonomic scope" value="Archaea"/>
</dbReference>
<dbReference type="AlphaFoldDB" id="A6UWL9"/>
<dbReference type="Pfam" id="PF13237">
    <property type="entry name" value="Fer4_10"/>
    <property type="match status" value="1"/>
</dbReference>
<dbReference type="STRING" id="419665.Maeo_1315"/>
<dbReference type="Gene3D" id="3.30.70.20">
    <property type="match status" value="3"/>
</dbReference>
<dbReference type="GO" id="GO:0016491">
    <property type="term" value="F:oxidoreductase activity"/>
    <property type="evidence" value="ECO:0007669"/>
    <property type="project" value="UniProtKB-ARBA"/>
</dbReference>
<keyword evidence="6" id="KW-0408">Iron</keyword>
<evidence type="ECO:0000256" key="2">
    <source>
        <dbReference type="ARBA" id="ARBA00022485"/>
    </source>
</evidence>
<keyword evidence="1" id="KW-0813">Transport</keyword>
<dbReference type="OrthoDB" id="2837at2157"/>
<feature type="domain" description="4Fe-4S ferredoxin-type" evidence="8">
    <location>
        <begin position="104"/>
        <end position="131"/>
    </location>
</feature>
<accession>A6UWL9</accession>
<dbReference type="Pfam" id="PF12800">
    <property type="entry name" value="Fer4_4"/>
    <property type="match status" value="1"/>
</dbReference>
<dbReference type="PANTHER" id="PTHR43687">
    <property type="entry name" value="ADENYLYLSULFATE REDUCTASE, BETA SUBUNIT"/>
    <property type="match status" value="1"/>
</dbReference>
<organism evidence="9 10">
    <name type="scientific">Methanococcus aeolicus (strain ATCC BAA-1280 / DSM 17508 / OCM 812 / Nankai-3)</name>
    <dbReference type="NCBI Taxonomy" id="419665"/>
    <lineage>
        <taxon>Archaea</taxon>
        <taxon>Methanobacteriati</taxon>
        <taxon>Methanobacteriota</taxon>
        <taxon>Methanomada group</taxon>
        <taxon>Methanococci</taxon>
        <taxon>Methanococcales</taxon>
        <taxon>Methanococcaceae</taxon>
        <taxon>Methanococcus</taxon>
    </lineage>
</organism>
<keyword evidence="10" id="KW-1185">Reference proteome</keyword>
<feature type="domain" description="4Fe-4S ferredoxin-type" evidence="8">
    <location>
        <begin position="75"/>
        <end position="101"/>
    </location>
</feature>
<evidence type="ECO:0000256" key="6">
    <source>
        <dbReference type="ARBA" id="ARBA00023004"/>
    </source>
</evidence>
<feature type="domain" description="4Fe-4S ferredoxin-type" evidence="8">
    <location>
        <begin position="54"/>
        <end position="74"/>
    </location>
</feature>
<dbReference type="RefSeq" id="WP_011974023.1">
    <property type="nucleotide sequence ID" value="NC_009635.1"/>
</dbReference>
<feature type="domain" description="4Fe-4S ferredoxin-type" evidence="8">
    <location>
        <begin position="18"/>
        <end position="49"/>
    </location>
</feature>
<dbReference type="InterPro" id="IPR050572">
    <property type="entry name" value="Fe-S_Ferredoxin"/>
</dbReference>
<dbReference type="InterPro" id="IPR017896">
    <property type="entry name" value="4Fe4S_Fe-S-bd"/>
</dbReference>
<dbReference type="GeneID" id="5327050"/>
<evidence type="ECO:0000313" key="9">
    <source>
        <dbReference type="EMBL" id="ABR56891.1"/>
    </source>
</evidence>
<dbReference type="InterPro" id="IPR017900">
    <property type="entry name" value="4Fe4S_Fe_S_CS"/>
</dbReference>
<dbReference type="GO" id="GO:0051539">
    <property type="term" value="F:4 iron, 4 sulfur cluster binding"/>
    <property type="evidence" value="ECO:0007669"/>
    <property type="project" value="UniProtKB-KW"/>
</dbReference>
<dbReference type="Proteomes" id="UP000001106">
    <property type="component" value="Chromosome"/>
</dbReference>